<sequence length="248" mass="28081">MSGPTTCSPLLITELLETILLYTPPATVVTACRAVCHRWRELVDASPLLKRHTWRADPNIPARRRRLKAVGHAFRRNPLLSDILAKFWKRLNAVYAPVDDGDTTAPPAKALDNNEVVRLFRPVCQSYQLADPAPASVLIRLAVQRQNGRMLARYYRSVSSDSTRQVVDLEVLILLMKEMLQLQQQKLYLPGERNSVVAELQYSVLLRRPGETRRREVAIEERISFQCSEPWGISVMETSSGRAYGASD</sequence>
<dbReference type="OrthoDB" id="5372764at2759"/>
<organism evidence="2 3">
    <name type="scientific">Drechslerella stenobrocha 248</name>
    <dbReference type="NCBI Taxonomy" id="1043628"/>
    <lineage>
        <taxon>Eukaryota</taxon>
        <taxon>Fungi</taxon>
        <taxon>Dikarya</taxon>
        <taxon>Ascomycota</taxon>
        <taxon>Pezizomycotina</taxon>
        <taxon>Orbiliomycetes</taxon>
        <taxon>Orbiliales</taxon>
        <taxon>Orbiliaceae</taxon>
        <taxon>Drechslerella</taxon>
    </lineage>
</organism>
<dbReference type="InterPro" id="IPR001810">
    <property type="entry name" value="F-box_dom"/>
</dbReference>
<proteinExistence type="predicted"/>
<protein>
    <recommendedName>
        <fullName evidence="1">F-box domain-containing protein</fullName>
    </recommendedName>
</protein>
<dbReference type="Proteomes" id="UP000024837">
    <property type="component" value="Unassembled WGS sequence"/>
</dbReference>
<dbReference type="Gene3D" id="1.20.1280.50">
    <property type="match status" value="1"/>
</dbReference>
<reference evidence="2 3" key="1">
    <citation type="submission" date="2013-05" db="EMBL/GenBank/DDBJ databases">
        <title>Drechslerella stenobrocha genome reveals carnivorous origination and mechanical trapping mechanism of predatory fungi.</title>
        <authorList>
            <person name="Liu X."/>
            <person name="Zhang W."/>
            <person name="Liu K."/>
        </authorList>
    </citation>
    <scope>NUCLEOTIDE SEQUENCE [LARGE SCALE GENOMIC DNA]</scope>
    <source>
        <strain evidence="2 3">248</strain>
    </source>
</reference>
<dbReference type="InterPro" id="IPR036047">
    <property type="entry name" value="F-box-like_dom_sf"/>
</dbReference>
<name>W7HV14_9PEZI</name>
<keyword evidence="3" id="KW-1185">Reference proteome</keyword>
<dbReference type="AlphaFoldDB" id="W7HV14"/>
<dbReference type="SUPFAM" id="SSF81383">
    <property type="entry name" value="F-box domain"/>
    <property type="match status" value="1"/>
</dbReference>
<evidence type="ECO:0000259" key="1">
    <source>
        <dbReference type="SMART" id="SM00256"/>
    </source>
</evidence>
<evidence type="ECO:0000313" key="2">
    <source>
        <dbReference type="EMBL" id="EWC43688.1"/>
    </source>
</evidence>
<gene>
    <name evidence="2" type="ORF">DRE_01575</name>
</gene>
<dbReference type="Pfam" id="PF00646">
    <property type="entry name" value="F-box"/>
    <property type="match status" value="1"/>
</dbReference>
<evidence type="ECO:0000313" key="3">
    <source>
        <dbReference type="Proteomes" id="UP000024837"/>
    </source>
</evidence>
<dbReference type="SMART" id="SM00256">
    <property type="entry name" value="FBOX"/>
    <property type="match status" value="1"/>
</dbReference>
<dbReference type="HOGENOM" id="CLU_1120166_0_0_1"/>
<dbReference type="EMBL" id="KI966457">
    <property type="protein sequence ID" value="EWC43688.1"/>
    <property type="molecule type" value="Genomic_DNA"/>
</dbReference>
<accession>W7HV14</accession>
<feature type="domain" description="F-box" evidence="1">
    <location>
        <begin position="11"/>
        <end position="52"/>
    </location>
</feature>